<dbReference type="Pfam" id="PF01565">
    <property type="entry name" value="FAD_binding_4"/>
    <property type="match status" value="1"/>
</dbReference>
<dbReference type="Gene3D" id="3.30.465.10">
    <property type="match status" value="1"/>
</dbReference>
<evidence type="ECO:0000313" key="8">
    <source>
        <dbReference type="Proteomes" id="UP000244855"/>
    </source>
</evidence>
<feature type="chain" id="PRO_5015841428" evidence="5">
    <location>
        <begin position="24"/>
        <end position="495"/>
    </location>
</feature>
<name>A0A2V1E7P7_9PLEO</name>
<organism evidence="7 8">
    <name type="scientific">Periconia macrospinosa</name>
    <dbReference type="NCBI Taxonomy" id="97972"/>
    <lineage>
        <taxon>Eukaryota</taxon>
        <taxon>Fungi</taxon>
        <taxon>Dikarya</taxon>
        <taxon>Ascomycota</taxon>
        <taxon>Pezizomycotina</taxon>
        <taxon>Dothideomycetes</taxon>
        <taxon>Pleosporomycetidae</taxon>
        <taxon>Pleosporales</taxon>
        <taxon>Massarineae</taxon>
        <taxon>Periconiaceae</taxon>
        <taxon>Periconia</taxon>
    </lineage>
</organism>
<evidence type="ECO:0000256" key="2">
    <source>
        <dbReference type="ARBA" id="ARBA00022630"/>
    </source>
</evidence>
<evidence type="ECO:0000256" key="5">
    <source>
        <dbReference type="SAM" id="SignalP"/>
    </source>
</evidence>
<dbReference type="PANTHER" id="PTHR42973">
    <property type="entry name" value="BINDING OXIDOREDUCTASE, PUTATIVE (AFU_ORTHOLOGUE AFUA_1G17690)-RELATED"/>
    <property type="match status" value="1"/>
</dbReference>
<keyword evidence="2" id="KW-0285">Flavoprotein</keyword>
<evidence type="ECO:0000259" key="6">
    <source>
        <dbReference type="PROSITE" id="PS51387"/>
    </source>
</evidence>
<evidence type="ECO:0000256" key="1">
    <source>
        <dbReference type="ARBA" id="ARBA00005466"/>
    </source>
</evidence>
<protein>
    <submittedName>
        <fullName evidence="7">FAD-binding domain-containing protein</fullName>
    </submittedName>
</protein>
<reference evidence="7 8" key="1">
    <citation type="journal article" date="2018" name="Sci. Rep.">
        <title>Comparative genomics provides insights into the lifestyle and reveals functional heterogeneity of dark septate endophytic fungi.</title>
        <authorList>
            <person name="Knapp D.G."/>
            <person name="Nemeth J.B."/>
            <person name="Barry K."/>
            <person name="Hainaut M."/>
            <person name="Henrissat B."/>
            <person name="Johnson J."/>
            <person name="Kuo A."/>
            <person name="Lim J.H.P."/>
            <person name="Lipzen A."/>
            <person name="Nolan M."/>
            <person name="Ohm R.A."/>
            <person name="Tamas L."/>
            <person name="Grigoriev I.V."/>
            <person name="Spatafora J.W."/>
            <person name="Nagy L.G."/>
            <person name="Kovacs G.M."/>
        </authorList>
    </citation>
    <scope>NUCLEOTIDE SEQUENCE [LARGE SCALE GENOMIC DNA]</scope>
    <source>
        <strain evidence="7 8">DSE2036</strain>
    </source>
</reference>
<dbReference type="OrthoDB" id="2151789at2759"/>
<dbReference type="STRING" id="97972.A0A2V1E7P7"/>
<keyword evidence="3" id="KW-0274">FAD</keyword>
<dbReference type="InterPro" id="IPR036318">
    <property type="entry name" value="FAD-bd_PCMH-like_sf"/>
</dbReference>
<gene>
    <name evidence="7" type="ORF">DM02DRAFT_514429</name>
</gene>
<dbReference type="PANTHER" id="PTHR42973:SF13">
    <property type="entry name" value="FAD-BINDING PCMH-TYPE DOMAIN-CONTAINING PROTEIN"/>
    <property type="match status" value="1"/>
</dbReference>
<dbReference type="EMBL" id="KZ805308">
    <property type="protein sequence ID" value="PVI06638.1"/>
    <property type="molecule type" value="Genomic_DNA"/>
</dbReference>
<evidence type="ECO:0000256" key="3">
    <source>
        <dbReference type="ARBA" id="ARBA00022827"/>
    </source>
</evidence>
<dbReference type="GO" id="GO:0016491">
    <property type="term" value="F:oxidoreductase activity"/>
    <property type="evidence" value="ECO:0007669"/>
    <property type="project" value="UniProtKB-KW"/>
</dbReference>
<dbReference type="InterPro" id="IPR050416">
    <property type="entry name" value="FAD-linked_Oxidoreductase"/>
</dbReference>
<dbReference type="Proteomes" id="UP000244855">
    <property type="component" value="Unassembled WGS sequence"/>
</dbReference>
<dbReference type="SUPFAM" id="SSF56176">
    <property type="entry name" value="FAD-binding/transporter-associated domain-like"/>
    <property type="match status" value="1"/>
</dbReference>
<evidence type="ECO:0000256" key="4">
    <source>
        <dbReference type="ARBA" id="ARBA00023002"/>
    </source>
</evidence>
<dbReference type="AlphaFoldDB" id="A0A2V1E7P7"/>
<dbReference type="InterPro" id="IPR016166">
    <property type="entry name" value="FAD-bd_PCMH"/>
</dbReference>
<dbReference type="GO" id="GO:0071949">
    <property type="term" value="F:FAD binding"/>
    <property type="evidence" value="ECO:0007669"/>
    <property type="project" value="InterPro"/>
</dbReference>
<keyword evidence="4" id="KW-0560">Oxidoreductase</keyword>
<keyword evidence="5" id="KW-0732">Signal</keyword>
<feature type="domain" description="FAD-binding PCMH-type" evidence="6">
    <location>
        <begin position="58"/>
        <end position="229"/>
    </location>
</feature>
<dbReference type="InterPro" id="IPR016169">
    <property type="entry name" value="FAD-bd_PCMH_sub2"/>
</dbReference>
<keyword evidence="8" id="KW-1185">Reference proteome</keyword>
<proteinExistence type="inferred from homology"/>
<sequence length="495" mass="53798">MHPTHLPLVSFTLLSSLFRSALGDTCASVAGATGIEIKKNPALQYTHEQSNYWSTGCGALKPSCQLYPSTAQEMADIVKILNANNETFAVKSGGHNPNKGFASVQGGPLISTKNLNEVIFDREAMTVRVGPGNDWQDVHEALEGTGVTVVGGRIGDVGVGGYVLGGGLSFLSTQYGWAANNILQYEVVLGNGTIVNASSTENPDLWKALKGGGNAFGIVTAYTMVAHPQGQVWGGNLVFTADKTDKLLEAVRDFTEFYPDEKAAIIMTAELSAFGAINMWIMFLLYDGPTVPEGVFTNFTNIGPLVNNCKTRDYGELLKYNNFGVLKGSIYTITTETLPLPSASNGAEVLGAIQSHWQKTTRSVLGVAGIIGSIAWQPIPKVIARKARERGGDMIDLDDDVDRIILEFNYSYWLGLDDETMDTTTQTIYKGTKDIVTQFIQDGKLPNAYLPLFANDGYHRQDYWNRLRTADFGRSVQAQYDPEGFFAGRTGGFKM</sequence>
<accession>A0A2V1E7P7</accession>
<comment type="similarity">
    <text evidence="1">Belongs to the oxygen-dependent FAD-linked oxidoreductase family.</text>
</comment>
<dbReference type="InterPro" id="IPR006094">
    <property type="entry name" value="Oxid_FAD_bind_N"/>
</dbReference>
<evidence type="ECO:0000313" key="7">
    <source>
        <dbReference type="EMBL" id="PVI06638.1"/>
    </source>
</evidence>
<feature type="signal peptide" evidence="5">
    <location>
        <begin position="1"/>
        <end position="23"/>
    </location>
</feature>
<dbReference type="PROSITE" id="PS51387">
    <property type="entry name" value="FAD_PCMH"/>
    <property type="match status" value="1"/>
</dbReference>